<dbReference type="STRING" id="747525.W4JNN3"/>
<dbReference type="InParanoid" id="W4JNN3"/>
<feature type="compositionally biased region" description="Basic and acidic residues" evidence="1">
    <location>
        <begin position="24"/>
        <end position="36"/>
    </location>
</feature>
<dbReference type="InterPro" id="IPR053828">
    <property type="entry name" value="Nucleosidase_C"/>
</dbReference>
<dbReference type="Gene3D" id="3.60.21.10">
    <property type="match status" value="1"/>
</dbReference>
<dbReference type="InterPro" id="IPR029052">
    <property type="entry name" value="Metallo-depent_PP-like"/>
</dbReference>
<dbReference type="eggNOG" id="KOG4419">
    <property type="taxonomic scope" value="Eukaryota"/>
</dbReference>
<dbReference type="Pfam" id="PF00149">
    <property type="entry name" value="Metallophos"/>
    <property type="match status" value="1"/>
</dbReference>
<dbReference type="SUPFAM" id="SSF56300">
    <property type="entry name" value="Metallo-dependent phosphatases"/>
    <property type="match status" value="1"/>
</dbReference>
<feature type="domain" description="Calcineurin-like phosphoesterase" evidence="3">
    <location>
        <begin position="146"/>
        <end position="297"/>
    </location>
</feature>
<dbReference type="GO" id="GO:0009166">
    <property type="term" value="P:nucleotide catabolic process"/>
    <property type="evidence" value="ECO:0007669"/>
    <property type="project" value="InterPro"/>
</dbReference>
<keyword evidence="2" id="KW-0732">Signal</keyword>
<protein>
    <recommendedName>
        <fullName evidence="7">Calcineurin-like phosphoesterase domain-containing protein</fullName>
    </recommendedName>
</protein>
<feature type="region of interest" description="Disordered" evidence="1">
    <location>
        <begin position="24"/>
        <end position="54"/>
    </location>
</feature>
<dbReference type="PANTHER" id="PTHR11575">
    <property type="entry name" value="5'-NUCLEOTIDASE-RELATED"/>
    <property type="match status" value="1"/>
</dbReference>
<evidence type="ECO:0008006" key="7">
    <source>
        <dbReference type="Google" id="ProtNLM"/>
    </source>
</evidence>
<name>W4JNN3_HETIT</name>
<dbReference type="SUPFAM" id="SSF55816">
    <property type="entry name" value="5'-nucleotidase (syn. UDP-sugar hydrolase), C-terminal domain"/>
    <property type="match status" value="1"/>
</dbReference>
<dbReference type="PROSITE" id="PS51257">
    <property type="entry name" value="PROKAR_LIPOPROTEIN"/>
    <property type="match status" value="1"/>
</dbReference>
<sequence length="630" mass="69752">MKLALPFTLGATLVAGLQSVAACGDDHDHDHEESSSHLHRRAVPQVPLTPPSRPLQWGDVNIIHTTDSHGWLLGHQKSSFPEPNYSGDFGDFASFVAHMKQIAKVCMSAMSTSFSSTLEICMMARTGISDGFPAGGVDAHDSNKFFQQLPYDVLAIGNHELYVYANTYDMYTNFAPKFPGRYLSSNVNITVTGKDGKAVSVPVGSRFAKFRTSKGRRVTSLGVLFDFTGNDVNTTVQKVEDMVKETWFAETIKEEPDFFLLAGHMPVANDKWPFVFNAIRAVHPATPILILGGHTHIRDCVQYDGRSMSLESGRYMETVGWMSVNLDHKPSNKNLTFSRRYLDPNRVTYEYHTGRGYAQSFDTPKGKEITQGLNQLAVNFDLAFQYGTAPQDYTLSRNPFPSNGSLLSLFIDEATPVALAVNNSRALIPNIIISNSGGLRFDLYSGAFTKNDQLTSSPFADSFLYIPNVALSVASKVLPTLNHEGANQRRQELREILEKRDAEAYSRGEVDMRYRRWLEEMDRRDGEEKRAKGNLTLGYVTSDSCPGVGDDTLHSPLPFYSAPDFIGSAAPNVTSDTPIDLVFIDFIQSQLLTVLNGLQNATTYTNADVKSYSSVMSNGVLGVFAQQKWN</sequence>
<dbReference type="Pfam" id="PF21953">
    <property type="entry name" value="NadN_nucleosid_C"/>
    <property type="match status" value="1"/>
</dbReference>
<dbReference type="RefSeq" id="XP_009553170.1">
    <property type="nucleotide sequence ID" value="XM_009554875.1"/>
</dbReference>
<evidence type="ECO:0000259" key="3">
    <source>
        <dbReference type="Pfam" id="PF00149"/>
    </source>
</evidence>
<dbReference type="GO" id="GO:0005829">
    <property type="term" value="C:cytosol"/>
    <property type="evidence" value="ECO:0007669"/>
    <property type="project" value="TreeGrafter"/>
</dbReference>
<accession>W4JNN3</accession>
<dbReference type="AlphaFoldDB" id="W4JNN3"/>
<reference evidence="5 6" key="1">
    <citation type="journal article" date="2012" name="New Phytol.">
        <title>Insight into trade-off between wood decay and parasitism from the genome of a fungal forest pathogen.</title>
        <authorList>
            <person name="Olson A."/>
            <person name="Aerts A."/>
            <person name="Asiegbu F."/>
            <person name="Belbahri L."/>
            <person name="Bouzid O."/>
            <person name="Broberg A."/>
            <person name="Canback B."/>
            <person name="Coutinho P.M."/>
            <person name="Cullen D."/>
            <person name="Dalman K."/>
            <person name="Deflorio G."/>
            <person name="van Diepen L.T."/>
            <person name="Dunand C."/>
            <person name="Duplessis S."/>
            <person name="Durling M."/>
            <person name="Gonthier P."/>
            <person name="Grimwood J."/>
            <person name="Fossdal C.G."/>
            <person name="Hansson D."/>
            <person name="Henrissat B."/>
            <person name="Hietala A."/>
            <person name="Himmelstrand K."/>
            <person name="Hoffmeister D."/>
            <person name="Hogberg N."/>
            <person name="James T.Y."/>
            <person name="Karlsson M."/>
            <person name="Kohler A."/>
            <person name="Kues U."/>
            <person name="Lee Y.H."/>
            <person name="Lin Y.C."/>
            <person name="Lind M."/>
            <person name="Lindquist E."/>
            <person name="Lombard V."/>
            <person name="Lucas S."/>
            <person name="Lunden K."/>
            <person name="Morin E."/>
            <person name="Murat C."/>
            <person name="Park J."/>
            <person name="Raffaello T."/>
            <person name="Rouze P."/>
            <person name="Salamov A."/>
            <person name="Schmutz J."/>
            <person name="Solheim H."/>
            <person name="Stahlberg J."/>
            <person name="Velez H."/>
            <person name="de Vries R.P."/>
            <person name="Wiebenga A."/>
            <person name="Woodward S."/>
            <person name="Yakovlev I."/>
            <person name="Garbelotto M."/>
            <person name="Martin F."/>
            <person name="Grigoriev I.V."/>
            <person name="Stenlid J."/>
        </authorList>
    </citation>
    <scope>NUCLEOTIDE SEQUENCE [LARGE SCALE GENOMIC DNA]</scope>
    <source>
        <strain evidence="5 6">TC 32-1</strain>
    </source>
</reference>
<evidence type="ECO:0000313" key="6">
    <source>
        <dbReference type="Proteomes" id="UP000030671"/>
    </source>
</evidence>
<feature type="signal peptide" evidence="2">
    <location>
        <begin position="1"/>
        <end position="22"/>
    </location>
</feature>
<dbReference type="PIRSF" id="PIRSF017316">
    <property type="entry name" value="Pesterase_C1039"/>
    <property type="match status" value="1"/>
</dbReference>
<proteinExistence type="predicted"/>
<evidence type="ECO:0000313" key="5">
    <source>
        <dbReference type="EMBL" id="ETW74675.1"/>
    </source>
</evidence>
<feature type="chain" id="PRO_5004843715" description="Calcineurin-like phosphoesterase domain-containing protein" evidence="2">
    <location>
        <begin position="23"/>
        <end position="630"/>
    </location>
</feature>
<dbReference type="Proteomes" id="UP000030671">
    <property type="component" value="Unassembled WGS sequence"/>
</dbReference>
<organism evidence="5 6">
    <name type="scientific">Heterobasidion irregulare (strain TC 32-1)</name>
    <dbReference type="NCBI Taxonomy" id="747525"/>
    <lineage>
        <taxon>Eukaryota</taxon>
        <taxon>Fungi</taxon>
        <taxon>Dikarya</taxon>
        <taxon>Basidiomycota</taxon>
        <taxon>Agaricomycotina</taxon>
        <taxon>Agaricomycetes</taxon>
        <taxon>Russulales</taxon>
        <taxon>Bondarzewiaceae</taxon>
        <taxon>Heterobasidion</taxon>
        <taxon>Heterobasidion annosum species complex</taxon>
    </lineage>
</organism>
<dbReference type="HOGENOM" id="CLU_019028_1_0_1"/>
<feature type="domain" description="Putative 5'-nucleotidase C-terminal" evidence="4">
    <location>
        <begin position="392"/>
        <end position="592"/>
    </location>
</feature>
<dbReference type="EMBL" id="KI925467">
    <property type="protein sequence ID" value="ETW74675.1"/>
    <property type="molecule type" value="Genomic_DNA"/>
</dbReference>
<dbReference type="KEGG" id="hir:HETIRDRAFT_461411"/>
<dbReference type="OrthoDB" id="7722975at2759"/>
<dbReference type="GeneID" id="20677166"/>
<dbReference type="PANTHER" id="PTHR11575:SF22">
    <property type="entry name" value="ADL392WP"/>
    <property type="match status" value="1"/>
</dbReference>
<dbReference type="InterPro" id="IPR036907">
    <property type="entry name" value="5'-Nucleotdase_C_sf"/>
</dbReference>
<evidence type="ECO:0000256" key="2">
    <source>
        <dbReference type="SAM" id="SignalP"/>
    </source>
</evidence>
<dbReference type="FunCoup" id="W4JNN3">
    <property type="interactions" value="186"/>
</dbReference>
<evidence type="ECO:0000259" key="4">
    <source>
        <dbReference type="Pfam" id="PF21953"/>
    </source>
</evidence>
<dbReference type="InterPro" id="IPR014485">
    <property type="entry name" value="Pesterase_C1039"/>
</dbReference>
<dbReference type="InterPro" id="IPR004843">
    <property type="entry name" value="Calcineurin-like_PHP"/>
</dbReference>
<dbReference type="GO" id="GO:0016787">
    <property type="term" value="F:hydrolase activity"/>
    <property type="evidence" value="ECO:0007669"/>
    <property type="project" value="InterPro"/>
</dbReference>
<dbReference type="Gene3D" id="3.90.780.10">
    <property type="entry name" value="5'-Nucleotidase, C-terminal domain"/>
    <property type="match status" value="2"/>
</dbReference>
<evidence type="ECO:0000256" key="1">
    <source>
        <dbReference type="SAM" id="MobiDB-lite"/>
    </source>
</evidence>
<keyword evidence="6" id="KW-1185">Reference proteome</keyword>
<gene>
    <name evidence="5" type="ORF">HETIRDRAFT_461411</name>
</gene>
<dbReference type="InterPro" id="IPR006179">
    <property type="entry name" value="5_nucleotidase/apyrase"/>
</dbReference>